<evidence type="ECO:0000313" key="4">
    <source>
        <dbReference type="Proteomes" id="UP000075420"/>
    </source>
</evidence>
<feature type="domain" description="CAAX prenyl protease 2/Lysostaphin resistance protein A-like" evidence="2">
    <location>
        <begin position="236"/>
        <end position="321"/>
    </location>
</feature>
<feature type="transmembrane region" description="Helical" evidence="1">
    <location>
        <begin position="49"/>
        <end position="67"/>
    </location>
</feature>
<comment type="caution">
    <text evidence="3">The sequence shown here is derived from an EMBL/GenBank/DDBJ whole genome shotgun (WGS) entry which is preliminary data.</text>
</comment>
<name>A0A150P7Z6_SORCE</name>
<feature type="transmembrane region" description="Helical" evidence="1">
    <location>
        <begin position="315"/>
        <end position="336"/>
    </location>
</feature>
<dbReference type="Pfam" id="PF02517">
    <property type="entry name" value="Rce1-like"/>
    <property type="match status" value="1"/>
</dbReference>
<accession>A0A150P7Z6</accession>
<sequence>MVHGAPMLNLGSWLVAHVDWLRPLKPPLQEASSRLAEPSSALASTLLKALFPVAAFIALAPVLWLFFRRTWRELDVEAHEHQRRTLAAGGYDRRPAVLFTITAVVLLLQQYYGGRAVYDAHIRPWLREVELAQSLSPAGALLPVSLRRYDELYSYVWWSFTRVFGYVAIPMVAWKICFPRDSLLDMGLRVRGLAKHAWIYLLCLAVVVPAVVIVASAPDFGAYYPFYKQSSRSWFDLIAWEVMYFAQFFALEIFFRGFWLAGLRRSMGSGAIFAMIVPYCMIHFGKPYLEAAGAVIAGIALGSLAMRTRSIYSGFLVHVTIALLMDLVALSNRGALPRTFWAT</sequence>
<feature type="transmembrane region" description="Helical" evidence="1">
    <location>
        <begin position="237"/>
        <end position="255"/>
    </location>
</feature>
<protein>
    <recommendedName>
        <fullName evidence="2">CAAX prenyl protease 2/Lysostaphin resistance protein A-like domain-containing protein</fullName>
    </recommendedName>
</protein>
<dbReference type="GO" id="GO:0004175">
    <property type="term" value="F:endopeptidase activity"/>
    <property type="evidence" value="ECO:0007669"/>
    <property type="project" value="UniProtKB-ARBA"/>
</dbReference>
<dbReference type="EMBL" id="JELY01002701">
    <property type="protein sequence ID" value="KYF51812.1"/>
    <property type="molecule type" value="Genomic_DNA"/>
</dbReference>
<keyword evidence="1" id="KW-1133">Transmembrane helix</keyword>
<evidence type="ECO:0000259" key="2">
    <source>
        <dbReference type="Pfam" id="PF02517"/>
    </source>
</evidence>
<keyword evidence="1" id="KW-0472">Membrane</keyword>
<feature type="transmembrane region" description="Helical" evidence="1">
    <location>
        <begin position="291"/>
        <end position="308"/>
    </location>
</feature>
<feature type="transmembrane region" description="Helical" evidence="1">
    <location>
        <begin position="197"/>
        <end position="217"/>
    </location>
</feature>
<proteinExistence type="predicted"/>
<reference evidence="3 4" key="1">
    <citation type="submission" date="2014-02" db="EMBL/GenBank/DDBJ databases">
        <title>The small core and large imbalanced accessory genome model reveals a collaborative survival strategy of Sorangium cellulosum strains in nature.</title>
        <authorList>
            <person name="Han K."/>
            <person name="Peng R."/>
            <person name="Blom J."/>
            <person name="Li Y.-Z."/>
        </authorList>
    </citation>
    <scope>NUCLEOTIDE SEQUENCE [LARGE SCALE GENOMIC DNA]</scope>
    <source>
        <strain evidence="3 4">So0157-25</strain>
    </source>
</reference>
<feature type="transmembrane region" description="Helical" evidence="1">
    <location>
        <begin position="155"/>
        <end position="176"/>
    </location>
</feature>
<organism evidence="3 4">
    <name type="scientific">Sorangium cellulosum</name>
    <name type="common">Polyangium cellulosum</name>
    <dbReference type="NCBI Taxonomy" id="56"/>
    <lineage>
        <taxon>Bacteria</taxon>
        <taxon>Pseudomonadati</taxon>
        <taxon>Myxococcota</taxon>
        <taxon>Polyangia</taxon>
        <taxon>Polyangiales</taxon>
        <taxon>Polyangiaceae</taxon>
        <taxon>Sorangium</taxon>
    </lineage>
</organism>
<evidence type="ECO:0000256" key="1">
    <source>
        <dbReference type="SAM" id="Phobius"/>
    </source>
</evidence>
<dbReference type="Proteomes" id="UP000075420">
    <property type="component" value="Unassembled WGS sequence"/>
</dbReference>
<dbReference type="InterPro" id="IPR003675">
    <property type="entry name" value="Rce1/LyrA-like_dom"/>
</dbReference>
<evidence type="ECO:0000313" key="3">
    <source>
        <dbReference type="EMBL" id="KYF51812.1"/>
    </source>
</evidence>
<dbReference type="AlphaFoldDB" id="A0A150P7Z6"/>
<feature type="transmembrane region" description="Helical" evidence="1">
    <location>
        <begin position="267"/>
        <end position="285"/>
    </location>
</feature>
<gene>
    <name evidence="3" type="ORF">BE08_22865</name>
</gene>
<feature type="transmembrane region" description="Helical" evidence="1">
    <location>
        <begin position="96"/>
        <end position="112"/>
    </location>
</feature>
<dbReference type="GO" id="GO:0080120">
    <property type="term" value="P:CAAX-box protein maturation"/>
    <property type="evidence" value="ECO:0007669"/>
    <property type="project" value="UniProtKB-ARBA"/>
</dbReference>
<keyword evidence="1" id="KW-0812">Transmembrane</keyword>